<organism evidence="2 3">
    <name type="scientific">Zea mays</name>
    <name type="common">Maize</name>
    <dbReference type="NCBI Taxonomy" id="4577"/>
    <lineage>
        <taxon>Eukaryota</taxon>
        <taxon>Viridiplantae</taxon>
        <taxon>Streptophyta</taxon>
        <taxon>Embryophyta</taxon>
        <taxon>Tracheophyta</taxon>
        <taxon>Spermatophyta</taxon>
        <taxon>Magnoliopsida</taxon>
        <taxon>Liliopsida</taxon>
        <taxon>Poales</taxon>
        <taxon>Poaceae</taxon>
        <taxon>PACMAD clade</taxon>
        <taxon>Panicoideae</taxon>
        <taxon>Andropogonodae</taxon>
        <taxon>Andropogoneae</taxon>
        <taxon>Tripsacinae</taxon>
        <taxon>Zea</taxon>
    </lineage>
</organism>
<dbReference type="Proteomes" id="UP000007305">
    <property type="component" value="Chromosome 3"/>
</dbReference>
<proteinExistence type="predicted"/>
<name>A0A804NFQ0_MAIZE</name>
<feature type="region of interest" description="Disordered" evidence="1">
    <location>
        <begin position="1"/>
        <end position="23"/>
    </location>
</feature>
<evidence type="ECO:0000313" key="3">
    <source>
        <dbReference type="Proteomes" id="UP000007305"/>
    </source>
</evidence>
<dbReference type="EnsemblPlants" id="Zm00001eb157600_T001">
    <property type="protein sequence ID" value="Zm00001eb157600_P001"/>
    <property type="gene ID" value="Zm00001eb157600"/>
</dbReference>
<protein>
    <submittedName>
        <fullName evidence="2">Uncharacterized protein</fullName>
    </submittedName>
</protein>
<sequence length="105" mass="11788">MLSDHPDLPTAIRDKVSRVTRDRDGQITAAAATSEKLKDMHMLYVHDCTRRDMSACGLFPPVQFESKFAIGDDMLPGWHVRVRRHTHPGDLPCVRHGLHGIHVGP</sequence>
<keyword evidence="3" id="KW-1185">Reference proteome</keyword>
<accession>A0A804NFQ0</accession>
<evidence type="ECO:0000313" key="2">
    <source>
        <dbReference type="EnsemblPlants" id="Zm00001eb157600_P001"/>
    </source>
</evidence>
<evidence type="ECO:0000256" key="1">
    <source>
        <dbReference type="SAM" id="MobiDB-lite"/>
    </source>
</evidence>
<reference evidence="2" key="2">
    <citation type="submission" date="2019-07" db="EMBL/GenBank/DDBJ databases">
        <authorList>
            <person name="Seetharam A."/>
            <person name="Woodhouse M."/>
            <person name="Cannon E."/>
        </authorList>
    </citation>
    <scope>NUCLEOTIDE SEQUENCE [LARGE SCALE GENOMIC DNA]</scope>
    <source>
        <strain evidence="2">cv. B73</strain>
    </source>
</reference>
<dbReference type="Gramene" id="Zm00001eb157600_T001">
    <property type="protein sequence ID" value="Zm00001eb157600_P001"/>
    <property type="gene ID" value="Zm00001eb157600"/>
</dbReference>
<reference evidence="3" key="1">
    <citation type="submission" date="2015-12" db="EMBL/GenBank/DDBJ databases">
        <title>Update maize B73 reference genome by single molecule sequencing technologies.</title>
        <authorList>
            <consortium name="Maize Genome Sequencing Project"/>
            <person name="Ware D."/>
        </authorList>
    </citation>
    <scope>NUCLEOTIDE SEQUENCE [LARGE SCALE GENOMIC DNA]</scope>
    <source>
        <strain evidence="3">cv. B73</strain>
    </source>
</reference>
<reference evidence="2" key="3">
    <citation type="submission" date="2021-05" db="UniProtKB">
        <authorList>
            <consortium name="EnsemblPlants"/>
        </authorList>
    </citation>
    <scope>IDENTIFICATION</scope>
    <source>
        <strain evidence="2">cv. B73</strain>
    </source>
</reference>
<dbReference type="AlphaFoldDB" id="A0A804NFQ0"/>
<dbReference type="InParanoid" id="A0A804NFQ0"/>